<keyword evidence="5" id="KW-1185">Reference proteome</keyword>
<dbReference type="CDD" id="cd04301">
    <property type="entry name" value="NAT_SF"/>
    <property type="match status" value="1"/>
</dbReference>
<accession>A0ABW8T6G8</accession>
<dbReference type="EC" id="2.3.-.-" evidence="4"/>
<comment type="caution">
    <text evidence="4">The sequence shown here is derived from an EMBL/GenBank/DDBJ whole genome shotgun (WGS) entry which is preliminary data.</text>
</comment>
<dbReference type="Proteomes" id="UP001623591">
    <property type="component" value="Unassembled WGS sequence"/>
</dbReference>
<keyword evidence="1 4" id="KW-0808">Transferase</keyword>
<reference evidence="4 5" key="1">
    <citation type="submission" date="2024-11" db="EMBL/GenBank/DDBJ databases">
        <authorList>
            <person name="Heng Y.C."/>
            <person name="Lim A.C.H."/>
            <person name="Lee J.K.Y."/>
            <person name="Kittelmann S."/>
        </authorList>
    </citation>
    <scope>NUCLEOTIDE SEQUENCE [LARGE SCALE GENOMIC DNA]</scope>
    <source>
        <strain evidence="4 5">WILCCON 0185</strain>
    </source>
</reference>
<sequence length="248" mass="28978">MDKTLEDNINLDYKENLLEHHIHFLSTHRGIRENLEYGKFIHSDKSDYNIAFPLSIKGIEKISDEYTIYLPQWISMNEQVKSKYKKIGSLTYMALENGKTKWETNKSLIIKRVSSLSDMEDFSIVQGKAFCEEEEEFNEWYPWMREKNIKNLDENTQNFYVAYENGKPIGVTLCIYHENIAGIYAVATLPEHRRNGVSTTLIQRAVDDSISNNIDTIILQTSTESYAHNFYRKLGFKDTFECRILKAS</sequence>
<dbReference type="InterPro" id="IPR050832">
    <property type="entry name" value="Bact_Acetyltransf"/>
</dbReference>
<dbReference type="PROSITE" id="PS51186">
    <property type="entry name" value="GNAT"/>
    <property type="match status" value="1"/>
</dbReference>
<dbReference type="PANTHER" id="PTHR43877">
    <property type="entry name" value="AMINOALKYLPHOSPHONATE N-ACETYLTRANSFERASE-RELATED-RELATED"/>
    <property type="match status" value="1"/>
</dbReference>
<evidence type="ECO:0000313" key="5">
    <source>
        <dbReference type="Proteomes" id="UP001623591"/>
    </source>
</evidence>
<dbReference type="InterPro" id="IPR000182">
    <property type="entry name" value="GNAT_dom"/>
</dbReference>
<dbReference type="RefSeq" id="WP_406770529.1">
    <property type="nucleotide sequence ID" value="NZ_JBJHZZ010000012.1"/>
</dbReference>
<keyword evidence="2 4" id="KW-0012">Acyltransferase</keyword>
<organism evidence="4 5">
    <name type="scientific">Candidatus Clostridium stratigraminis</name>
    <dbReference type="NCBI Taxonomy" id="3381661"/>
    <lineage>
        <taxon>Bacteria</taxon>
        <taxon>Bacillati</taxon>
        <taxon>Bacillota</taxon>
        <taxon>Clostridia</taxon>
        <taxon>Eubacteriales</taxon>
        <taxon>Clostridiaceae</taxon>
        <taxon>Clostridium</taxon>
    </lineage>
</organism>
<dbReference type="SUPFAM" id="SSF55729">
    <property type="entry name" value="Acyl-CoA N-acyltransferases (Nat)"/>
    <property type="match status" value="1"/>
</dbReference>
<dbReference type="InterPro" id="IPR016181">
    <property type="entry name" value="Acyl_CoA_acyltransferase"/>
</dbReference>
<proteinExistence type="predicted"/>
<evidence type="ECO:0000256" key="2">
    <source>
        <dbReference type="ARBA" id="ARBA00023315"/>
    </source>
</evidence>
<protein>
    <submittedName>
        <fullName evidence="4">GNAT family N-acetyltransferase</fullName>
        <ecNumber evidence="4">2.3.-.-</ecNumber>
    </submittedName>
</protein>
<evidence type="ECO:0000313" key="4">
    <source>
        <dbReference type="EMBL" id="MFL0248098.1"/>
    </source>
</evidence>
<evidence type="ECO:0000256" key="1">
    <source>
        <dbReference type="ARBA" id="ARBA00022679"/>
    </source>
</evidence>
<gene>
    <name evidence="4" type="ORF">ACJDUG_14100</name>
</gene>
<dbReference type="GO" id="GO:0016746">
    <property type="term" value="F:acyltransferase activity"/>
    <property type="evidence" value="ECO:0007669"/>
    <property type="project" value="UniProtKB-KW"/>
</dbReference>
<name>A0ABW8T6G8_9CLOT</name>
<evidence type="ECO:0000259" key="3">
    <source>
        <dbReference type="PROSITE" id="PS51186"/>
    </source>
</evidence>
<dbReference type="EMBL" id="JBJHZZ010000012">
    <property type="protein sequence ID" value="MFL0248098.1"/>
    <property type="molecule type" value="Genomic_DNA"/>
</dbReference>
<dbReference type="Gene3D" id="3.40.630.30">
    <property type="match status" value="1"/>
</dbReference>
<feature type="domain" description="N-acetyltransferase" evidence="3">
    <location>
        <begin position="108"/>
        <end position="248"/>
    </location>
</feature>
<dbReference type="Pfam" id="PF00583">
    <property type="entry name" value="Acetyltransf_1"/>
    <property type="match status" value="1"/>
</dbReference>